<dbReference type="RefSeq" id="WP_150597251.1">
    <property type="nucleotide sequence ID" value="NZ_CABVIJ010000013.1"/>
</dbReference>
<evidence type="ECO:0000313" key="1">
    <source>
        <dbReference type="EMBL" id="VVP07117.1"/>
    </source>
</evidence>
<dbReference type="Gene3D" id="2.130.10.30">
    <property type="entry name" value="Regulator of chromosome condensation 1/beta-lactamase-inhibitor protein II"/>
    <property type="match status" value="2"/>
</dbReference>
<reference evidence="1 2" key="1">
    <citation type="submission" date="2019-09" db="EMBL/GenBank/DDBJ databases">
        <authorList>
            <person name="Chandra G."/>
            <person name="Truman W A."/>
        </authorList>
    </citation>
    <scope>NUCLEOTIDE SEQUENCE [LARGE SCALE GENOMIC DNA]</scope>
    <source>
        <strain evidence="1">PS732</strain>
    </source>
</reference>
<protein>
    <submittedName>
        <fullName evidence="1">Uncharacterized protein</fullName>
    </submittedName>
</protein>
<evidence type="ECO:0000313" key="2">
    <source>
        <dbReference type="Proteomes" id="UP000325779"/>
    </source>
</evidence>
<dbReference type="InterPro" id="IPR009091">
    <property type="entry name" value="RCC1/BLIP-II"/>
</dbReference>
<dbReference type="Proteomes" id="UP000325779">
    <property type="component" value="Unassembled WGS sequence"/>
</dbReference>
<proteinExistence type="predicted"/>
<accession>A0ABD7VHF0</accession>
<dbReference type="SUPFAM" id="SSF50985">
    <property type="entry name" value="RCC1/BLIP-II"/>
    <property type="match status" value="1"/>
</dbReference>
<dbReference type="AlphaFoldDB" id="A0ABD7VHF0"/>
<name>A0ABD7VHF0_PSEFL</name>
<organism evidence="1 2">
    <name type="scientific">Pseudomonas fluorescens</name>
    <dbReference type="NCBI Taxonomy" id="294"/>
    <lineage>
        <taxon>Bacteria</taxon>
        <taxon>Pseudomonadati</taxon>
        <taxon>Pseudomonadota</taxon>
        <taxon>Gammaproteobacteria</taxon>
        <taxon>Pseudomonadales</taxon>
        <taxon>Pseudomonadaceae</taxon>
        <taxon>Pseudomonas</taxon>
    </lineage>
</organism>
<dbReference type="InterPro" id="IPR051553">
    <property type="entry name" value="Ran_GTPase-activating"/>
</dbReference>
<comment type="caution">
    <text evidence="1">The sequence shown here is derived from an EMBL/GenBank/DDBJ whole genome shotgun (WGS) entry which is preliminary data.</text>
</comment>
<dbReference type="PANTHER" id="PTHR45982:SF1">
    <property type="entry name" value="REGULATOR OF CHROMOSOME CONDENSATION"/>
    <property type="match status" value="1"/>
</dbReference>
<dbReference type="PANTHER" id="PTHR45982">
    <property type="entry name" value="REGULATOR OF CHROMOSOME CONDENSATION"/>
    <property type="match status" value="1"/>
</dbReference>
<gene>
    <name evidence="1" type="ORF">PS732_03179</name>
</gene>
<dbReference type="EMBL" id="CABVIJ010000013">
    <property type="protein sequence ID" value="VVP07117.1"/>
    <property type="molecule type" value="Genomic_DNA"/>
</dbReference>
<sequence>MSANDLPGNNTLLLKELDIPGRTGPVSQQPLVWGINRAAAWDNFPRQGLFCRAESWPLMNTGDTFVISFAGRQVLRKIIDEHEVNTELQMFVPAARIHEGPFTVSYTVTRLNQTPETSEFKDYLCKVTRPGGHDENDGPGHSKLIMSIPPEIIDGGIDKDNVADGFLVTIGNDDGLPPYPFAAAGDQIQVSVGGVFVLSERLTQDQADGKTAIIVHIDEATLREAGDSDSTGLGVAFEVYDLVDNRSEDWSFERRVVVAIDTTRLEAPLLREAVDNVLDVDKLGNANGTAQIVALDTSKFKKGDIIILQIKGTPVEGAPINKEIVSEPLASVPSIAEMSVPNAVLRQFAKSRFAMSFRLLSADGSPEQRAKTRFISAIGEVQRLAAPIVRDASNGALDPTLAQVVILIPFDESFAAGDSIELHCLVIRSDLTPYLLKVPLRTITDGDIAAKEPLQINVSGDPLLEIAKGGTLETYYLSHVANTVLGTMNRVNATHATRESIHAEILQVGEPRLELPEPEVAGVVDGVMPPDRDGTTLTISYLNTEPGDVVTYCWCGSETGTVCDSITLNSFTAGKIIQFTIKAELISKNKNGTVKTDYCIKRAAGGTSYSNPLKFRVGVALDPQIFVIGHRSQPGPRYHANLSRLSVVSADQNQALWVYEGDSEGVTAASFLDTEPEKALTVTLPTATRASTSVVLRPANVHGVVNLGNRFSGCIVKDDGTLFGWSQNSEMLPPADARDVRYVVAGGSAFAALKKDGSVFAWGAPLLGGRIPPEIGAKLKDVKKIASSAGAFVALLNDGSLVAWGDPDVGGKIPDNVAPHLTPALQVIGSTADFSAVLRDGRVFSWGATWPTGLQVTAARGALHISASDRAFAAIKADQKVVAWGSDEHGGAIATETAKLLTNVSALASTSAAFAALKLDGSVVTWGNPRFGGAPQETLHNVQHVVGSTTAFCALKTDGSLAAWGEPNEGGVLPPGLGKTLSLCASYASFCAIQDDHSAISWGISASTEHLPGMTCVYPAGRHWVALGEQKTLHAWGPGAPDLELLTGEVSYTE</sequence>